<reference evidence="2" key="1">
    <citation type="submission" date="2022-03" db="EMBL/GenBank/DDBJ databases">
        <authorList>
            <person name="Lindestad O."/>
        </authorList>
    </citation>
    <scope>NUCLEOTIDE SEQUENCE</scope>
</reference>
<accession>A0A8S4R1Y1</accession>
<organism evidence="2 3">
    <name type="scientific">Pararge aegeria aegeria</name>
    <dbReference type="NCBI Taxonomy" id="348720"/>
    <lineage>
        <taxon>Eukaryota</taxon>
        <taxon>Metazoa</taxon>
        <taxon>Ecdysozoa</taxon>
        <taxon>Arthropoda</taxon>
        <taxon>Hexapoda</taxon>
        <taxon>Insecta</taxon>
        <taxon>Pterygota</taxon>
        <taxon>Neoptera</taxon>
        <taxon>Endopterygota</taxon>
        <taxon>Lepidoptera</taxon>
        <taxon>Glossata</taxon>
        <taxon>Ditrysia</taxon>
        <taxon>Papilionoidea</taxon>
        <taxon>Nymphalidae</taxon>
        <taxon>Satyrinae</taxon>
        <taxon>Satyrini</taxon>
        <taxon>Parargina</taxon>
        <taxon>Pararge</taxon>
    </lineage>
</organism>
<dbReference type="EMBL" id="CAKXAJ010023879">
    <property type="protein sequence ID" value="CAH2228153.1"/>
    <property type="molecule type" value="Genomic_DNA"/>
</dbReference>
<comment type="caution">
    <text evidence="2">The sequence shown here is derived from an EMBL/GenBank/DDBJ whole genome shotgun (WGS) entry which is preliminary data.</text>
</comment>
<evidence type="ECO:0000256" key="1">
    <source>
        <dbReference type="SAM" id="MobiDB-lite"/>
    </source>
</evidence>
<name>A0A8S4R1Y1_9NEOP</name>
<dbReference type="AlphaFoldDB" id="A0A8S4R1Y1"/>
<feature type="region of interest" description="Disordered" evidence="1">
    <location>
        <begin position="1"/>
        <end position="32"/>
    </location>
</feature>
<dbReference type="OrthoDB" id="7491490at2759"/>
<dbReference type="Proteomes" id="UP000838756">
    <property type="component" value="Unassembled WGS sequence"/>
</dbReference>
<evidence type="ECO:0000313" key="3">
    <source>
        <dbReference type="Proteomes" id="UP000838756"/>
    </source>
</evidence>
<evidence type="ECO:0000313" key="2">
    <source>
        <dbReference type="EMBL" id="CAH2228153.1"/>
    </source>
</evidence>
<sequence length="74" mass="8097">MEEDVNATTTTTAPTTTTKRPTVKSTKPPPAPKWVIPVTFSVGPLENGEEVLNMTKALLNSSDDTQKVTWHVIF</sequence>
<feature type="compositionally biased region" description="Low complexity" evidence="1">
    <location>
        <begin position="8"/>
        <end position="26"/>
    </location>
</feature>
<proteinExistence type="predicted"/>
<gene>
    <name evidence="2" type="primary">jg25084</name>
    <name evidence="2" type="ORF">PAEG_LOCUS8245</name>
</gene>
<keyword evidence="3" id="KW-1185">Reference proteome</keyword>
<protein>
    <submittedName>
        <fullName evidence="2">Jg25084 protein</fullName>
    </submittedName>
</protein>